<evidence type="ECO:0000313" key="3">
    <source>
        <dbReference type="Proteomes" id="UP000559117"/>
    </source>
</evidence>
<sequence length="130" mass="14940">MNFNKLLCIIFIIFSLIFFSSPAVYAAQKGVDFHTTSVSIEPNKEIINGYFFNYTPRSVIVAQLSLNVFITDLLKGTTVVSDHAIFTDLNINIDSQKRVNHVFVIKNENFHGYTGQYHWKISSNIWFVNK</sequence>
<dbReference type="RefSeq" id="WP_183861131.1">
    <property type="nucleotide sequence ID" value="NZ_JACHFH010000015.1"/>
</dbReference>
<keyword evidence="1" id="KW-0732">Signal</keyword>
<organism evidence="2 3">
    <name type="scientific">Pectinatus brassicae</name>
    <dbReference type="NCBI Taxonomy" id="862415"/>
    <lineage>
        <taxon>Bacteria</taxon>
        <taxon>Bacillati</taxon>
        <taxon>Bacillota</taxon>
        <taxon>Negativicutes</taxon>
        <taxon>Selenomonadales</taxon>
        <taxon>Selenomonadaceae</taxon>
        <taxon>Pectinatus</taxon>
    </lineage>
</organism>
<proteinExistence type="predicted"/>
<name>A0A840UH25_9FIRM</name>
<keyword evidence="3" id="KW-1185">Reference proteome</keyword>
<evidence type="ECO:0000313" key="2">
    <source>
        <dbReference type="EMBL" id="MBB5336309.1"/>
    </source>
</evidence>
<comment type="caution">
    <text evidence="2">The sequence shown here is derived from an EMBL/GenBank/DDBJ whole genome shotgun (WGS) entry which is preliminary data.</text>
</comment>
<reference evidence="2 3" key="1">
    <citation type="submission" date="2020-08" db="EMBL/GenBank/DDBJ databases">
        <title>Genomic Encyclopedia of Type Strains, Phase IV (KMG-IV): sequencing the most valuable type-strain genomes for metagenomic binning, comparative biology and taxonomic classification.</title>
        <authorList>
            <person name="Goeker M."/>
        </authorList>
    </citation>
    <scope>NUCLEOTIDE SEQUENCE [LARGE SCALE GENOMIC DNA]</scope>
    <source>
        <strain evidence="2 3">DSM 24661</strain>
    </source>
</reference>
<dbReference type="EMBL" id="JACHFH010000015">
    <property type="protein sequence ID" value="MBB5336309.1"/>
    <property type="molecule type" value="Genomic_DNA"/>
</dbReference>
<feature type="chain" id="PRO_5033063510" evidence="1">
    <location>
        <begin position="27"/>
        <end position="130"/>
    </location>
</feature>
<gene>
    <name evidence="2" type="ORF">HNR32_001457</name>
</gene>
<accession>A0A840UH25</accession>
<protein>
    <submittedName>
        <fullName evidence="2">Uncharacterized protein</fullName>
    </submittedName>
</protein>
<feature type="signal peptide" evidence="1">
    <location>
        <begin position="1"/>
        <end position="26"/>
    </location>
</feature>
<evidence type="ECO:0000256" key="1">
    <source>
        <dbReference type="SAM" id="SignalP"/>
    </source>
</evidence>
<dbReference type="AlphaFoldDB" id="A0A840UH25"/>
<dbReference type="Proteomes" id="UP000559117">
    <property type="component" value="Unassembled WGS sequence"/>
</dbReference>